<dbReference type="KEGG" id="prz:GZH47_33300"/>
<protein>
    <submittedName>
        <fullName evidence="1">Uncharacterized protein</fullName>
    </submittedName>
</protein>
<dbReference type="AlphaFoldDB" id="A0A6C0PCZ0"/>
<sequence>MAEYKHSKSVSETYHITWPGEFTWANIMINEMGDLNIQSDYGNYTYGWRSFGDNFKKFLIRICGKSGDHPKGYLYDKLHDHSKAATVDVKKSLTVWKKEIIRMRRETGLRYKRYDWVKLSSGEISQEQAKDVWDSICIIERELGSTCSQDRFYMSLDRESINDVFDWEWRIHGDGSPETTGDVACEAFCREIAPVFAKILQDELDQEAMKESA</sequence>
<evidence type="ECO:0000313" key="2">
    <source>
        <dbReference type="Proteomes" id="UP000479114"/>
    </source>
</evidence>
<dbReference type="Proteomes" id="UP000479114">
    <property type="component" value="Plasmid unnamed2"/>
</dbReference>
<dbReference type="EMBL" id="CP048288">
    <property type="protein sequence ID" value="QHW35772.1"/>
    <property type="molecule type" value="Genomic_DNA"/>
</dbReference>
<accession>A0A6C0PCZ0</accession>
<dbReference type="InterPro" id="IPR058701">
    <property type="entry name" value="PhiTE_072-like"/>
</dbReference>
<evidence type="ECO:0000313" key="1">
    <source>
        <dbReference type="EMBL" id="QHW35772.1"/>
    </source>
</evidence>
<name>A0A6C0PCZ0_9BACL</name>
<proteinExistence type="predicted"/>
<keyword evidence="1" id="KW-0614">Plasmid</keyword>
<geneLocation type="plasmid" evidence="1 2">
    <name>unnamed2</name>
</geneLocation>
<organism evidence="1 2">
    <name type="scientific">Paenibacillus rhizovicinus</name>
    <dbReference type="NCBI Taxonomy" id="2704463"/>
    <lineage>
        <taxon>Bacteria</taxon>
        <taxon>Bacillati</taxon>
        <taxon>Bacillota</taxon>
        <taxon>Bacilli</taxon>
        <taxon>Bacillales</taxon>
        <taxon>Paenibacillaceae</taxon>
        <taxon>Paenibacillus</taxon>
    </lineage>
</organism>
<keyword evidence="2" id="KW-1185">Reference proteome</keyword>
<gene>
    <name evidence="1" type="ORF">GZH47_33300</name>
</gene>
<reference evidence="1 2" key="1">
    <citation type="submission" date="2020-02" db="EMBL/GenBank/DDBJ databases">
        <title>Paenibacillus sp. nov., isolated from rhizosphere soil of tomato.</title>
        <authorList>
            <person name="Weon H.-Y."/>
            <person name="Lee S.A."/>
        </authorList>
    </citation>
    <scope>NUCLEOTIDE SEQUENCE [LARGE SCALE GENOMIC DNA]</scope>
    <source>
        <strain evidence="1 2">14171R-81</strain>
        <plasmid evidence="1 2">unnamed2</plasmid>
    </source>
</reference>
<dbReference type="RefSeq" id="WP_162645906.1">
    <property type="nucleotide sequence ID" value="NZ_CP048288.1"/>
</dbReference>
<dbReference type="Pfam" id="PF26211">
    <property type="entry name" value="Phage_phiTE_072"/>
    <property type="match status" value="1"/>
</dbReference>